<evidence type="ECO:0008006" key="2">
    <source>
        <dbReference type="Google" id="ProtNLM"/>
    </source>
</evidence>
<name>A0A6S6RUY1_9BACT</name>
<dbReference type="CDD" id="cd11304">
    <property type="entry name" value="Cadherin_repeat"/>
    <property type="match status" value="1"/>
</dbReference>
<dbReference type="EMBL" id="CACVAP010000011">
    <property type="protein sequence ID" value="CAA6798858.1"/>
    <property type="molecule type" value="Genomic_DNA"/>
</dbReference>
<sequence>MFHYIVPVLFSLLFIGCGSDASQHEPREEKSLYFVDSPTNGIDYACGERLGVTKTYTLNGLSKHGAFKCVYSPINFSLGSLHLGSIDSVVDGQTIYPQDLVESFNGDFNNKEVLKIAILLQSLNDNNSSEYINIPQSTKDNITLTTLKDLSIEELNQAIVKMGITPVSADEARVHLILNSPNVQSGKPSIETFEEEISNELTVGNTIGELNINKGDGALIYPFLLEGEGKEHFILNNNGKLILTQSFTTAQTLELNVTVSNEFGYSTAPLTIHVKDSGKIGKAQIGRLKEANVKIFKLLDNGTKELLSTEKTNSTGSLNLLGNFDLHTELLEDHSFYIYEVNEGFDVDVDDDGKEDSSQTKNHGTMHLISKGIWIKNANQKIRVTPLSEMLYTYLERDNFENIEESLTKYSEILLKASLDTDTTVNAKDIMLFNPLQDKALLYETLTYNNTYANIVHQLRTGNSTYKSSIFNAFVVESFQANAIEIVGSSIYTIDMMGTGEFNIYDLETKEKIGGLKLPNAPFEEDTHVLYVNTLTSFINIFSLQDWSYAISIINQAKPILVGEPSIKTALLSGSFQHTAIGYSQAIHLFGQEKQNHQYDVLNNGNTKSIKFFNVDNDNQFYQFEFDSKLTSIDSLWVKSEYLYVIGDNKIHIFTETNTEATLDGVYTSRNVRGNIIGIEKDTMYVLNESLLTLYNISSSLNPKFIEEFSVPFTYKLGIKTNNNYITTGSQIIDIEALRASI</sequence>
<gene>
    <name evidence="1" type="ORF">HELGO_WM2334</name>
</gene>
<protein>
    <recommendedName>
        <fullName evidence="2">Cadherin domain-containing protein</fullName>
    </recommendedName>
</protein>
<accession>A0A6S6RUY1</accession>
<reference evidence="1" key="1">
    <citation type="submission" date="2020-01" db="EMBL/GenBank/DDBJ databases">
        <authorList>
            <person name="Meier V. D."/>
            <person name="Meier V D."/>
        </authorList>
    </citation>
    <scope>NUCLEOTIDE SEQUENCE</scope>
    <source>
        <strain evidence="1">HLG_WM_MAG_06</strain>
    </source>
</reference>
<evidence type="ECO:0000313" key="1">
    <source>
        <dbReference type="EMBL" id="CAA6798858.1"/>
    </source>
</evidence>
<organism evidence="1">
    <name type="scientific">uncultured Sulfurovum sp</name>
    <dbReference type="NCBI Taxonomy" id="269237"/>
    <lineage>
        <taxon>Bacteria</taxon>
        <taxon>Pseudomonadati</taxon>
        <taxon>Campylobacterota</taxon>
        <taxon>Epsilonproteobacteria</taxon>
        <taxon>Campylobacterales</taxon>
        <taxon>Sulfurovaceae</taxon>
        <taxon>Sulfurovum</taxon>
        <taxon>environmental samples</taxon>
    </lineage>
</organism>
<proteinExistence type="predicted"/>
<dbReference type="AlphaFoldDB" id="A0A6S6RUY1"/>